<dbReference type="InterPro" id="IPR050090">
    <property type="entry name" value="Tyrosine_recombinase_XerCD"/>
</dbReference>
<dbReference type="Pfam" id="PF13102">
    <property type="entry name" value="Phage_int_SAM_5"/>
    <property type="match status" value="1"/>
</dbReference>
<dbReference type="InterPro" id="IPR010998">
    <property type="entry name" value="Integrase_recombinase_N"/>
</dbReference>
<evidence type="ECO:0000259" key="5">
    <source>
        <dbReference type="PROSITE" id="PS51898"/>
    </source>
</evidence>
<dbReference type="InterPro" id="IPR002104">
    <property type="entry name" value="Integrase_catalytic"/>
</dbReference>
<dbReference type="GO" id="GO:0015074">
    <property type="term" value="P:DNA integration"/>
    <property type="evidence" value="ECO:0007669"/>
    <property type="project" value="InterPro"/>
</dbReference>
<dbReference type="Proteomes" id="UP000317646">
    <property type="component" value="Unassembled WGS sequence"/>
</dbReference>
<sequence length="460" mass="50838">MSKTTDHKEGKAAVKVIYFPSKTLADGSHPFLVRITKDRKRKYIATGLSLLPRYWNAEKSNYRDAIRKSYPEPYREQLIKDLTDWEAKYSEAANTLASADEQHDAPAVAAKAIEGRKAARRIKLLAYCDELSAGYLKTGQAGNATVYRDLRNQLAKFVASQANAPAPPTGRGQADAWTAWINRYDVPLDRVNVQFCTEWEQTLRATGIKEITLSLRFRTLRAVLNQAIAAGLVKPTAYPFARTVAEKHKLQVGKFDVSTGKRAISRDELRNLEALTPVTDRQRLAKDVFLFSFYGGGINFVDLAQLRWRDLSGVALSTGHADRLHYVRQKTGGKFSLRLLAPAAAIVGAYRPFTFATPDSYVFPVLDSAKHVSPAQVMNRLHKVLGQVNSDLKTLGQLAGIAIPLTTYVARHTFATTLRMSGAGTAVISQAMGHKTEAITTVYLDSFASDLIDTAFEGLL</sequence>
<evidence type="ECO:0000256" key="1">
    <source>
        <dbReference type="ARBA" id="ARBA00008857"/>
    </source>
</evidence>
<evidence type="ECO:0000313" key="6">
    <source>
        <dbReference type="EMBL" id="TPG64608.1"/>
    </source>
</evidence>
<dbReference type="RefSeq" id="WP_140468220.1">
    <property type="nucleotide sequence ID" value="NZ_RCYZ01000006.1"/>
</dbReference>
<reference evidence="6 7" key="1">
    <citation type="journal article" date="2019" name="Environ. Microbiol.">
        <title>Species interactions and distinct microbial communities in high Arctic permafrost affected cryosols are associated with the CH4 and CO2 gas fluxes.</title>
        <authorList>
            <person name="Altshuler I."/>
            <person name="Hamel J."/>
            <person name="Turney S."/>
            <person name="Magnuson E."/>
            <person name="Levesque R."/>
            <person name="Greer C."/>
            <person name="Whyte L.G."/>
        </authorList>
    </citation>
    <scope>NUCLEOTIDE SEQUENCE [LARGE SCALE GENOMIC DNA]</scope>
    <source>
        <strain evidence="6 7">S9.2P</strain>
    </source>
</reference>
<dbReference type="Gene3D" id="1.10.150.130">
    <property type="match status" value="1"/>
</dbReference>
<evidence type="ECO:0000256" key="3">
    <source>
        <dbReference type="ARBA" id="ARBA00023172"/>
    </source>
</evidence>
<dbReference type="Pfam" id="PF00589">
    <property type="entry name" value="Phage_integrase"/>
    <property type="match status" value="1"/>
</dbReference>
<keyword evidence="3" id="KW-0233">DNA recombination</keyword>
<dbReference type="InterPro" id="IPR035386">
    <property type="entry name" value="Arm-DNA-bind_5"/>
</dbReference>
<gene>
    <name evidence="6" type="ORF">EAH73_15710</name>
</gene>
<keyword evidence="4" id="KW-0175">Coiled coil</keyword>
<proteinExistence type="inferred from homology"/>
<accession>A0A502GT60</accession>
<evidence type="ECO:0000256" key="4">
    <source>
        <dbReference type="SAM" id="Coils"/>
    </source>
</evidence>
<dbReference type="OrthoDB" id="1094492at2"/>
<dbReference type="InterPro" id="IPR013762">
    <property type="entry name" value="Integrase-like_cat_sf"/>
</dbReference>
<dbReference type="Pfam" id="PF17293">
    <property type="entry name" value="Arm-DNA-bind_5"/>
    <property type="match status" value="1"/>
</dbReference>
<feature type="domain" description="Tyr recombinase" evidence="5">
    <location>
        <begin position="259"/>
        <end position="456"/>
    </location>
</feature>
<keyword evidence="2" id="KW-0238">DNA-binding</keyword>
<dbReference type="PROSITE" id="PS51898">
    <property type="entry name" value="TYR_RECOMBINASE"/>
    <property type="match status" value="1"/>
</dbReference>
<comment type="caution">
    <text evidence="6">The sequence shown here is derived from an EMBL/GenBank/DDBJ whole genome shotgun (WGS) entry which is preliminary data.</text>
</comment>
<dbReference type="InterPro" id="IPR011010">
    <property type="entry name" value="DNA_brk_join_enz"/>
</dbReference>
<organism evidence="6 7">
    <name type="scientific">Hymenobacter nivis</name>
    <dbReference type="NCBI Taxonomy" id="1850093"/>
    <lineage>
        <taxon>Bacteria</taxon>
        <taxon>Pseudomonadati</taxon>
        <taxon>Bacteroidota</taxon>
        <taxon>Cytophagia</taxon>
        <taxon>Cytophagales</taxon>
        <taxon>Hymenobacteraceae</taxon>
        <taxon>Hymenobacter</taxon>
    </lineage>
</organism>
<dbReference type="EMBL" id="RCYZ01000006">
    <property type="protein sequence ID" value="TPG64608.1"/>
    <property type="molecule type" value="Genomic_DNA"/>
</dbReference>
<evidence type="ECO:0000313" key="7">
    <source>
        <dbReference type="Proteomes" id="UP000317646"/>
    </source>
</evidence>
<keyword evidence="7" id="KW-1185">Reference proteome</keyword>
<name>A0A502GT60_9BACT</name>
<dbReference type="CDD" id="cd01185">
    <property type="entry name" value="INTN1_C_like"/>
    <property type="match status" value="1"/>
</dbReference>
<feature type="coiled-coil region" evidence="4">
    <location>
        <begin position="75"/>
        <end position="102"/>
    </location>
</feature>
<dbReference type="SUPFAM" id="SSF56349">
    <property type="entry name" value="DNA breaking-rejoining enzymes"/>
    <property type="match status" value="1"/>
</dbReference>
<evidence type="ECO:0000256" key="2">
    <source>
        <dbReference type="ARBA" id="ARBA00023125"/>
    </source>
</evidence>
<dbReference type="Gene3D" id="1.10.443.10">
    <property type="entry name" value="Intergrase catalytic core"/>
    <property type="match status" value="1"/>
</dbReference>
<dbReference type="GO" id="GO:0006310">
    <property type="term" value="P:DNA recombination"/>
    <property type="evidence" value="ECO:0007669"/>
    <property type="project" value="UniProtKB-KW"/>
</dbReference>
<comment type="similarity">
    <text evidence="1">Belongs to the 'phage' integrase family.</text>
</comment>
<dbReference type="AlphaFoldDB" id="A0A502GT60"/>
<protein>
    <submittedName>
        <fullName evidence="6">Site-specific integrase</fullName>
    </submittedName>
</protein>
<dbReference type="GO" id="GO:0003677">
    <property type="term" value="F:DNA binding"/>
    <property type="evidence" value="ECO:0007669"/>
    <property type="project" value="UniProtKB-KW"/>
</dbReference>
<dbReference type="PANTHER" id="PTHR30349:SF64">
    <property type="entry name" value="PROPHAGE INTEGRASE INTD-RELATED"/>
    <property type="match status" value="1"/>
</dbReference>
<dbReference type="PANTHER" id="PTHR30349">
    <property type="entry name" value="PHAGE INTEGRASE-RELATED"/>
    <property type="match status" value="1"/>
</dbReference>
<dbReference type="InterPro" id="IPR025269">
    <property type="entry name" value="SAM-like_dom"/>
</dbReference>